<evidence type="ECO:0008006" key="3">
    <source>
        <dbReference type="Google" id="ProtNLM"/>
    </source>
</evidence>
<protein>
    <recommendedName>
        <fullName evidence="3">Photosystem II reaction center Psb28 protein</fullName>
    </recommendedName>
</protein>
<organism evidence="2">
    <name type="scientific">Pseudictyota dubia</name>
    <dbReference type="NCBI Taxonomy" id="2749911"/>
    <lineage>
        <taxon>Eukaryota</taxon>
        <taxon>Sar</taxon>
        <taxon>Stramenopiles</taxon>
        <taxon>Ochrophyta</taxon>
        <taxon>Bacillariophyta</taxon>
        <taxon>Mediophyceae</taxon>
        <taxon>Biddulphiophycidae</taxon>
        <taxon>Eupodiscales</taxon>
        <taxon>Odontellaceae</taxon>
        <taxon>Pseudictyota</taxon>
    </lineage>
</organism>
<reference evidence="2" key="1">
    <citation type="submission" date="2021-01" db="EMBL/GenBank/DDBJ databases">
        <authorList>
            <person name="Corre E."/>
            <person name="Pelletier E."/>
            <person name="Niang G."/>
            <person name="Scheremetjew M."/>
            <person name="Finn R."/>
            <person name="Kale V."/>
            <person name="Holt S."/>
            <person name="Cochrane G."/>
            <person name="Meng A."/>
            <person name="Brown T."/>
            <person name="Cohen L."/>
        </authorList>
    </citation>
    <scope>NUCLEOTIDE SEQUENCE</scope>
    <source>
        <strain evidence="2">CCMP147</strain>
    </source>
</reference>
<dbReference type="InterPro" id="IPR006311">
    <property type="entry name" value="TAT_signal"/>
</dbReference>
<sequence length="188" mass="20060">MKTVGITIACLLSTGSISAFTINGKTTDIDRRAFVSGAAAALTGAVVSTTLAPIPAEAYNLGDPKSVVGREIQSFNGLIYNFKNTALSGGLDASKLKEPSVPFIEFGERMKNGEVALVEFYAPNGDVAYVTFKSKEGEKGVGQRIRIGQGYPTESKDSWSSPAYVIRSVSNFGVPYKFVVPGLEKYRS</sequence>
<evidence type="ECO:0000313" key="2">
    <source>
        <dbReference type="EMBL" id="CAD8295034.1"/>
    </source>
</evidence>
<evidence type="ECO:0000256" key="1">
    <source>
        <dbReference type="SAM" id="SignalP"/>
    </source>
</evidence>
<dbReference type="EMBL" id="HBED01004614">
    <property type="protein sequence ID" value="CAD8295034.1"/>
    <property type="molecule type" value="Transcribed_RNA"/>
</dbReference>
<proteinExistence type="predicted"/>
<dbReference type="AlphaFoldDB" id="A0A7R9VGV7"/>
<keyword evidence="1" id="KW-0732">Signal</keyword>
<dbReference type="PROSITE" id="PS51318">
    <property type="entry name" value="TAT"/>
    <property type="match status" value="1"/>
</dbReference>
<feature type="chain" id="PRO_5030716256" description="Photosystem II reaction center Psb28 protein" evidence="1">
    <location>
        <begin position="20"/>
        <end position="188"/>
    </location>
</feature>
<name>A0A7R9VGV7_9STRA</name>
<accession>A0A7R9VGV7</accession>
<feature type="signal peptide" evidence="1">
    <location>
        <begin position="1"/>
        <end position="19"/>
    </location>
</feature>
<gene>
    <name evidence="2" type="ORF">TDUB1175_LOCUS2268</name>
</gene>